<accession>A0A914AD68</accession>
<dbReference type="InterPro" id="IPR003961">
    <property type="entry name" value="FN3_dom"/>
</dbReference>
<dbReference type="PROSITE" id="PS50853">
    <property type="entry name" value="FN3"/>
    <property type="match status" value="1"/>
</dbReference>
<dbReference type="Gene3D" id="2.60.40.10">
    <property type="entry name" value="Immunoglobulins"/>
    <property type="match status" value="2"/>
</dbReference>
<keyword evidence="2 7" id="KW-0812">Transmembrane</keyword>
<dbReference type="InterPro" id="IPR013783">
    <property type="entry name" value="Ig-like_fold"/>
</dbReference>
<dbReference type="OMA" id="LEYEFRE"/>
<evidence type="ECO:0000256" key="5">
    <source>
        <dbReference type="ARBA" id="ARBA00023157"/>
    </source>
</evidence>
<evidence type="ECO:0000256" key="3">
    <source>
        <dbReference type="ARBA" id="ARBA00022989"/>
    </source>
</evidence>
<evidence type="ECO:0000259" key="8">
    <source>
        <dbReference type="PROSITE" id="PS50221"/>
    </source>
</evidence>
<evidence type="ECO:0000256" key="6">
    <source>
        <dbReference type="SAM" id="MobiDB-lite"/>
    </source>
</evidence>
<feature type="compositionally biased region" description="Low complexity" evidence="6">
    <location>
        <begin position="549"/>
        <end position="563"/>
    </location>
</feature>
<dbReference type="Proteomes" id="UP000887568">
    <property type="component" value="Unplaced"/>
</dbReference>
<dbReference type="SUPFAM" id="SSF49265">
    <property type="entry name" value="Fibronectin type III"/>
    <property type="match status" value="2"/>
</dbReference>
<dbReference type="PANTHER" id="PTHR12011">
    <property type="entry name" value="ADHESION G-PROTEIN COUPLED RECEPTOR"/>
    <property type="match status" value="1"/>
</dbReference>
<dbReference type="PANTHER" id="PTHR12011:SF347">
    <property type="entry name" value="FI21270P1-RELATED"/>
    <property type="match status" value="1"/>
</dbReference>
<evidence type="ECO:0000256" key="7">
    <source>
        <dbReference type="SAM" id="Phobius"/>
    </source>
</evidence>
<reference evidence="10" key="1">
    <citation type="submission" date="2022-11" db="UniProtKB">
        <authorList>
            <consortium name="EnsemblMetazoa"/>
        </authorList>
    </citation>
    <scope>IDENTIFICATION</scope>
</reference>
<dbReference type="AlphaFoldDB" id="A0A914AD68"/>
<feature type="transmembrane region" description="Helical" evidence="7">
    <location>
        <begin position="1031"/>
        <end position="1054"/>
    </location>
</feature>
<name>A0A914AD68_PATMI</name>
<dbReference type="OrthoDB" id="10253954at2759"/>
<dbReference type="InterPro" id="IPR046338">
    <property type="entry name" value="GAIN_dom_sf"/>
</dbReference>
<keyword evidence="5" id="KW-1015">Disulfide bond</keyword>
<dbReference type="Pfam" id="PF01825">
    <property type="entry name" value="GPS"/>
    <property type="match status" value="1"/>
</dbReference>
<dbReference type="CDD" id="cd00063">
    <property type="entry name" value="FN3"/>
    <property type="match status" value="1"/>
</dbReference>
<evidence type="ECO:0000259" key="9">
    <source>
        <dbReference type="PROSITE" id="PS50853"/>
    </source>
</evidence>
<dbReference type="SMART" id="SM00060">
    <property type="entry name" value="FN3"/>
    <property type="match status" value="1"/>
</dbReference>
<feature type="domain" description="GAIN-B" evidence="8">
    <location>
        <begin position="857"/>
        <end position="1020"/>
    </location>
</feature>
<dbReference type="InterPro" id="IPR000203">
    <property type="entry name" value="GPS"/>
</dbReference>
<feature type="domain" description="Fibronectin type-III" evidence="9">
    <location>
        <begin position="53"/>
        <end position="146"/>
    </location>
</feature>
<dbReference type="InterPro" id="IPR036116">
    <property type="entry name" value="FN3_sf"/>
</dbReference>
<dbReference type="PROSITE" id="PS50221">
    <property type="entry name" value="GAIN_B"/>
    <property type="match status" value="1"/>
</dbReference>
<feature type="compositionally biased region" description="Polar residues" evidence="6">
    <location>
        <begin position="382"/>
        <end position="401"/>
    </location>
</feature>
<feature type="compositionally biased region" description="Polar residues" evidence="6">
    <location>
        <begin position="677"/>
        <end position="708"/>
    </location>
</feature>
<evidence type="ECO:0000313" key="11">
    <source>
        <dbReference type="Proteomes" id="UP000887568"/>
    </source>
</evidence>
<proteinExistence type="predicted"/>
<keyword evidence="11" id="KW-1185">Reference proteome</keyword>
<dbReference type="InterPro" id="IPR057244">
    <property type="entry name" value="GAIN_B"/>
</dbReference>
<evidence type="ECO:0000313" key="10">
    <source>
        <dbReference type="EnsemblMetazoa" id="XP_038061767.1"/>
    </source>
</evidence>
<dbReference type="GeneID" id="119732376"/>
<feature type="region of interest" description="Disordered" evidence="6">
    <location>
        <begin position="677"/>
        <end position="725"/>
    </location>
</feature>
<keyword evidence="4 7" id="KW-0472">Membrane</keyword>
<organism evidence="10 11">
    <name type="scientific">Patiria miniata</name>
    <name type="common">Bat star</name>
    <name type="synonym">Asterina miniata</name>
    <dbReference type="NCBI Taxonomy" id="46514"/>
    <lineage>
        <taxon>Eukaryota</taxon>
        <taxon>Metazoa</taxon>
        <taxon>Echinodermata</taxon>
        <taxon>Eleutherozoa</taxon>
        <taxon>Asterozoa</taxon>
        <taxon>Asteroidea</taxon>
        <taxon>Valvatacea</taxon>
        <taxon>Valvatida</taxon>
        <taxon>Asterinidae</taxon>
        <taxon>Patiria</taxon>
    </lineage>
</organism>
<evidence type="ECO:0000256" key="4">
    <source>
        <dbReference type="ARBA" id="ARBA00023136"/>
    </source>
</evidence>
<feature type="region of interest" description="Disordered" evidence="6">
    <location>
        <begin position="547"/>
        <end position="583"/>
    </location>
</feature>
<comment type="subcellular location">
    <subcellularLocation>
        <location evidence="1">Membrane</location>
    </subcellularLocation>
</comment>
<keyword evidence="3 7" id="KW-1133">Transmembrane helix</keyword>
<dbReference type="SMART" id="SM00303">
    <property type="entry name" value="GPS"/>
    <property type="match status" value="1"/>
</dbReference>
<evidence type="ECO:0000256" key="2">
    <source>
        <dbReference type="ARBA" id="ARBA00022692"/>
    </source>
</evidence>
<dbReference type="RefSeq" id="XP_038061767.1">
    <property type="nucleotide sequence ID" value="XM_038205839.1"/>
</dbReference>
<evidence type="ECO:0000256" key="1">
    <source>
        <dbReference type="ARBA" id="ARBA00004370"/>
    </source>
</evidence>
<dbReference type="Gene3D" id="2.60.220.50">
    <property type="match status" value="1"/>
</dbReference>
<feature type="compositionally biased region" description="Polar residues" evidence="6">
    <location>
        <begin position="564"/>
        <end position="583"/>
    </location>
</feature>
<dbReference type="EnsemblMetazoa" id="XM_038205839.1">
    <property type="protein sequence ID" value="XP_038061767.1"/>
    <property type="gene ID" value="LOC119732376"/>
</dbReference>
<sequence length="1055" mass="112499">MRYAIGPFPPCGELCYFLIGQDWNTVPKTGSMTCDTPLPFICEGALIYGDPNPVVNVNTSVLSSGSITVTWSRPASGGLTGFRITLHAAAAAQLIAQQYVKADSDPHQAVFSGLDGGTVYTAAVFTVNGPRESDSVTITSTTFPNQIHCLQTVAREKKMTVSWLRPAGRVDGYTVELTGPGSKSKELNEAVDVNDGDTLECEFKKLKKNSEYDLVAYAWVWYNGAKLYSATVEYQATTTSRNSQEDASEPCEPVVSSAEVVTSLPVTTELTTQATFCPEIDYVEPTTMLTTTPGATTLTTQTETMTAATMLGSASLAVSIASTTEHPQTVESTTDIPASMETREFTTPIDASTEEIPATSVVSISTPSLPISPFSEHPQPVDLTTQGASTVSTSTAEDSPATTLRKITTSLPITASPHNQHIVDSTTVAATSEVYSTQVWATSVGPTTQHATQQDLTIVTQTEYSDTKATTKDISTTISTQSTNDEAKGTATQITSLTSSEGSTTVTTEETSTIASSTLKLSTSVESTPDTHATPLQTITDVTSLTVLPSTAGSPSTASSTTTDENNPVKHSTTISTTDGLTRFEATSTDRASSSYFNIAPTTTSSSKTSSTETSTISTLDDLTASFMSTIPIDPSTQEQQNNPSYKLSTATAFSMSPTTTSADLSTSINDHSVLVPSTESTTETGNPISATNFGMHSSPGLDSTTIPTKPPAKLTTDVEGTPKQFLTAGDSEVVKGTQTTSMTTITSISDLQDCLMSTSPTSSDGPTTNSSPDNEHTAVKLIAQILDFFLNKPDDIVGLLNCVDGTNTSPPVQKLPWPDILETLLDKVVQSVRTTVEETTVIRVKGHPLAGSTDVQVVFTNSKNGRCKGLQINKTDSSDSTVHLPGSVLYDNGPRCRSLLLINMEELQDILPPEQCVDNSEFTCEELLTPFSLVTIALKPPKSQPFPEHVTIEFPVPATELIPVCVWVEATIHTDKTKTGYSWNSKGCETLINREASTVVCQCYHLTSFTVIMKVTDFEIDEGHERALQLISMLGCIVTVVCACLTIAIYLYLR</sequence>
<dbReference type="GO" id="GO:0005886">
    <property type="term" value="C:plasma membrane"/>
    <property type="evidence" value="ECO:0007669"/>
    <property type="project" value="TreeGrafter"/>
</dbReference>
<protein>
    <submittedName>
        <fullName evidence="10">Uncharacterized protein</fullName>
    </submittedName>
</protein>
<feature type="region of interest" description="Disordered" evidence="6">
    <location>
        <begin position="372"/>
        <end position="401"/>
    </location>
</feature>